<evidence type="ECO:0000259" key="3">
    <source>
        <dbReference type="Pfam" id="PF13458"/>
    </source>
</evidence>
<dbReference type="InterPro" id="IPR051010">
    <property type="entry name" value="BCAA_transport"/>
</dbReference>
<evidence type="ECO:0000313" key="4">
    <source>
        <dbReference type="EMBL" id="MFC7203008.1"/>
    </source>
</evidence>
<dbReference type="Pfam" id="PF13458">
    <property type="entry name" value="Peripla_BP_6"/>
    <property type="match status" value="1"/>
</dbReference>
<feature type="compositionally biased region" description="Gly residues" evidence="2">
    <location>
        <begin position="40"/>
        <end position="57"/>
    </location>
</feature>
<dbReference type="InterPro" id="IPR006311">
    <property type="entry name" value="TAT_signal"/>
</dbReference>
<dbReference type="EMBL" id="JBHTAA010000001">
    <property type="protein sequence ID" value="MFC7203008.1"/>
    <property type="molecule type" value="Genomic_DNA"/>
</dbReference>
<keyword evidence="5" id="KW-1185">Reference proteome</keyword>
<evidence type="ECO:0000256" key="2">
    <source>
        <dbReference type="SAM" id="MobiDB-lite"/>
    </source>
</evidence>
<accession>A0ABD5ZCY2</accession>
<feature type="compositionally biased region" description="Acidic residues" evidence="2">
    <location>
        <begin position="58"/>
        <end position="75"/>
    </location>
</feature>
<dbReference type="InterPro" id="IPR028082">
    <property type="entry name" value="Peripla_BP_I"/>
</dbReference>
<dbReference type="InterPro" id="IPR028081">
    <property type="entry name" value="Leu-bd"/>
</dbReference>
<dbReference type="RefSeq" id="WP_390222289.1">
    <property type="nucleotide sequence ID" value="NZ_JBHTAA010000001.1"/>
</dbReference>
<name>A0ABD5ZCY2_9EURY</name>
<dbReference type="PROSITE" id="PS51257">
    <property type="entry name" value="PROKAR_LIPOPROTEIN"/>
    <property type="match status" value="1"/>
</dbReference>
<dbReference type="Gene3D" id="3.40.50.2300">
    <property type="match status" value="2"/>
</dbReference>
<gene>
    <name evidence="4" type="ORF">ACFQJC_05750</name>
</gene>
<feature type="region of interest" description="Disordered" evidence="2">
    <location>
        <begin position="37"/>
        <end position="78"/>
    </location>
</feature>
<evidence type="ECO:0000256" key="1">
    <source>
        <dbReference type="ARBA" id="ARBA00022729"/>
    </source>
</evidence>
<dbReference type="CDD" id="cd06346">
    <property type="entry name" value="PBP1_ABC_ligand_binding-like"/>
    <property type="match status" value="1"/>
</dbReference>
<dbReference type="PANTHER" id="PTHR30483:SF6">
    <property type="entry name" value="PERIPLASMIC BINDING PROTEIN OF ABC TRANSPORTER FOR NATURAL AMINO ACIDS"/>
    <property type="match status" value="1"/>
</dbReference>
<dbReference type="SUPFAM" id="SSF53822">
    <property type="entry name" value="Periplasmic binding protein-like I"/>
    <property type="match status" value="1"/>
</dbReference>
<feature type="domain" description="Leucine-binding protein" evidence="3">
    <location>
        <begin position="78"/>
        <end position="391"/>
    </location>
</feature>
<dbReference type="PANTHER" id="PTHR30483">
    <property type="entry name" value="LEUCINE-SPECIFIC-BINDING PROTEIN"/>
    <property type="match status" value="1"/>
</dbReference>
<keyword evidence="1" id="KW-0732">Signal</keyword>
<proteinExistence type="predicted"/>
<reference evidence="4 5" key="1">
    <citation type="journal article" date="2019" name="Int. J. Syst. Evol. Microbiol.">
        <title>The Global Catalogue of Microorganisms (GCM) 10K type strain sequencing project: providing services to taxonomists for standard genome sequencing and annotation.</title>
        <authorList>
            <consortium name="The Broad Institute Genomics Platform"/>
            <consortium name="The Broad Institute Genome Sequencing Center for Infectious Disease"/>
            <person name="Wu L."/>
            <person name="Ma J."/>
        </authorList>
    </citation>
    <scope>NUCLEOTIDE SEQUENCE [LARGE SCALE GENOMIC DNA]</scope>
    <source>
        <strain evidence="4 5">DSM 29988</strain>
    </source>
</reference>
<organism evidence="4 5">
    <name type="scientific">Haloferax namakaokahaiae</name>
    <dbReference type="NCBI Taxonomy" id="1748331"/>
    <lineage>
        <taxon>Archaea</taxon>
        <taxon>Methanobacteriati</taxon>
        <taxon>Methanobacteriota</taxon>
        <taxon>Stenosarchaea group</taxon>
        <taxon>Halobacteria</taxon>
        <taxon>Halobacteriales</taxon>
        <taxon>Haloferacaceae</taxon>
        <taxon>Haloferax</taxon>
    </lineage>
</organism>
<dbReference type="PROSITE" id="PS51318">
    <property type="entry name" value="TAT"/>
    <property type="match status" value="1"/>
</dbReference>
<dbReference type="AlphaFoldDB" id="A0ABD5ZCY2"/>
<protein>
    <submittedName>
        <fullName evidence="4">ABC transporter substrate-binding protein</fullName>
    </submittedName>
</protein>
<sequence>MSSGDRFVEELKRRRFLRAAGLAGVAGLAGCVGQEAVQEEGGGSGGDGGDSGGGGGSGDDETTEEMDDTETEEMSSEPVDVGVVIPFSGDLSDFGGPMMNALRMAQKDINEAGGPLGRELKLHDEDSGTDSTQGVNAANKLVDTNDVSAVIGAVSSGVTISIAKSVTIPNSVLHITSASSSPSISTLDDDDLVFRTRTNDRFVAKVMAKIIEDEGVEKASVIYINNDFGEALADTFESSFSGTTTTTVGYESGQSSYQQVLAKAFEDDPGFVAFAGYPESGTTMLSQWAEEGYGGNWVLHTSLLSEDVIDNVGADVMNGMYGVRTQPPSGGATESFVSDYQSAYPDAQVFDPYSWNSYDALVSYALAVQKAGSTDASEVKNAMREVSNSPGEAVSYTEFGAGVEKIDAGTDIDYSGPSGNVNYDDNGDVASDMVIVQVADGEFENQDTIPADELV</sequence>
<evidence type="ECO:0000313" key="5">
    <source>
        <dbReference type="Proteomes" id="UP001596481"/>
    </source>
</evidence>
<comment type="caution">
    <text evidence="4">The sequence shown here is derived from an EMBL/GenBank/DDBJ whole genome shotgun (WGS) entry which is preliminary data.</text>
</comment>
<dbReference type="Proteomes" id="UP001596481">
    <property type="component" value="Unassembled WGS sequence"/>
</dbReference>